<gene>
    <name evidence="5" type="ORF">AB0C36_03580</name>
</gene>
<dbReference type="Proteomes" id="UP001551482">
    <property type="component" value="Unassembled WGS sequence"/>
</dbReference>
<evidence type="ECO:0000256" key="2">
    <source>
        <dbReference type="ARBA" id="ARBA00093774"/>
    </source>
</evidence>
<reference evidence="5 6" key="1">
    <citation type="submission" date="2024-06" db="EMBL/GenBank/DDBJ databases">
        <title>The Natural Products Discovery Center: Release of the First 8490 Sequenced Strains for Exploring Actinobacteria Biosynthetic Diversity.</title>
        <authorList>
            <person name="Kalkreuter E."/>
            <person name="Kautsar S.A."/>
            <person name="Yang D."/>
            <person name="Bader C.D."/>
            <person name="Teijaro C.N."/>
            <person name="Fluegel L."/>
            <person name="Davis C.M."/>
            <person name="Simpson J.R."/>
            <person name="Lauterbach L."/>
            <person name="Steele A.D."/>
            <person name="Gui C."/>
            <person name="Meng S."/>
            <person name="Li G."/>
            <person name="Viehrig K."/>
            <person name="Ye F."/>
            <person name="Su P."/>
            <person name="Kiefer A.F."/>
            <person name="Nichols A."/>
            <person name="Cepeda A.J."/>
            <person name="Yan W."/>
            <person name="Fan B."/>
            <person name="Jiang Y."/>
            <person name="Adhikari A."/>
            <person name="Zheng C.-J."/>
            <person name="Schuster L."/>
            <person name="Cowan T.M."/>
            <person name="Smanski M.J."/>
            <person name="Chevrette M.G."/>
            <person name="De Carvalho L.P.S."/>
            <person name="Shen B."/>
        </authorList>
    </citation>
    <scope>NUCLEOTIDE SEQUENCE [LARGE SCALE GENOMIC DNA]</scope>
    <source>
        <strain evidence="5 6">NPDC048946</strain>
    </source>
</reference>
<evidence type="ECO:0000256" key="1">
    <source>
        <dbReference type="ARBA" id="ARBA00022729"/>
    </source>
</evidence>
<dbReference type="EMBL" id="JBEZFP010000006">
    <property type="protein sequence ID" value="MEU8132568.1"/>
    <property type="molecule type" value="Genomic_DNA"/>
</dbReference>
<feature type="compositionally biased region" description="Low complexity" evidence="3">
    <location>
        <begin position="35"/>
        <end position="77"/>
    </location>
</feature>
<comment type="similarity">
    <text evidence="2">Belongs to the MTB12 family.</text>
</comment>
<name>A0ABV3DA04_9ACTN</name>
<evidence type="ECO:0000259" key="4">
    <source>
        <dbReference type="Pfam" id="PF26580"/>
    </source>
</evidence>
<feature type="domain" description="Low molecular weight antigen MTB12-like C-terminal" evidence="4">
    <location>
        <begin position="82"/>
        <end position="180"/>
    </location>
</feature>
<comment type="caution">
    <text evidence="5">The sequence shown here is derived from an EMBL/GenBank/DDBJ whole genome shotgun (WGS) entry which is preliminary data.</text>
</comment>
<dbReference type="RefSeq" id="WP_358348600.1">
    <property type="nucleotide sequence ID" value="NZ_JBEZFP010000006.1"/>
</dbReference>
<proteinExistence type="inferred from homology"/>
<accession>A0ABV3DA04</accession>
<dbReference type="InterPro" id="IPR058644">
    <property type="entry name" value="Mtb12-like_C"/>
</dbReference>
<keyword evidence="1" id="KW-0732">Signal</keyword>
<sequence length="193" mass="19030">MRDIRTRRMAWAALPVAGVLLLAGCGDDDKDEPKASPSASAPATSAAPSSSAPATSASATGGSSSAPAGAPADPATFTADQKAAAASFTQMLDAKVPVDQRKAGIQDAAGIAPLLDQLLANPALGTASIKVNDVAVSGDKAVVSFDVIVGGAPFYPNQKGEAVKQDGKWLVGKKTVCGFGTGLGIPAPPACAS</sequence>
<organism evidence="5 6">
    <name type="scientific">Streptodolium elevatio</name>
    <dbReference type="NCBI Taxonomy" id="3157996"/>
    <lineage>
        <taxon>Bacteria</taxon>
        <taxon>Bacillati</taxon>
        <taxon>Actinomycetota</taxon>
        <taxon>Actinomycetes</taxon>
        <taxon>Kitasatosporales</taxon>
        <taxon>Streptomycetaceae</taxon>
        <taxon>Streptodolium</taxon>
    </lineage>
</organism>
<evidence type="ECO:0000256" key="3">
    <source>
        <dbReference type="SAM" id="MobiDB-lite"/>
    </source>
</evidence>
<protein>
    <recommendedName>
        <fullName evidence="4">Low molecular weight antigen MTB12-like C-terminal domain-containing protein</fullName>
    </recommendedName>
</protein>
<evidence type="ECO:0000313" key="5">
    <source>
        <dbReference type="EMBL" id="MEU8132568.1"/>
    </source>
</evidence>
<keyword evidence="6" id="KW-1185">Reference proteome</keyword>
<evidence type="ECO:0000313" key="6">
    <source>
        <dbReference type="Proteomes" id="UP001551482"/>
    </source>
</evidence>
<feature type="region of interest" description="Disordered" evidence="3">
    <location>
        <begin position="27"/>
        <end position="77"/>
    </location>
</feature>
<dbReference type="PROSITE" id="PS51257">
    <property type="entry name" value="PROKAR_LIPOPROTEIN"/>
    <property type="match status" value="1"/>
</dbReference>
<dbReference type="Pfam" id="PF26580">
    <property type="entry name" value="Mtb12_C"/>
    <property type="match status" value="1"/>
</dbReference>